<evidence type="ECO:0000313" key="2">
    <source>
        <dbReference type="EMBL" id="KAG2106646.1"/>
    </source>
</evidence>
<feature type="compositionally biased region" description="Polar residues" evidence="1">
    <location>
        <begin position="182"/>
        <end position="194"/>
    </location>
</feature>
<gene>
    <name evidence="2" type="ORF">F5147DRAFT_230010</name>
</gene>
<protein>
    <submittedName>
        <fullName evidence="2">Uncharacterized protein</fullName>
    </submittedName>
</protein>
<name>A0A9P7F661_9AGAM</name>
<reference evidence="2" key="1">
    <citation type="journal article" date="2020" name="New Phytol.">
        <title>Comparative genomics reveals dynamic genome evolution in host specialist ectomycorrhizal fungi.</title>
        <authorList>
            <person name="Lofgren L.A."/>
            <person name="Nguyen N.H."/>
            <person name="Vilgalys R."/>
            <person name="Ruytinx J."/>
            <person name="Liao H.L."/>
            <person name="Branco S."/>
            <person name="Kuo A."/>
            <person name="LaButti K."/>
            <person name="Lipzen A."/>
            <person name="Andreopoulos W."/>
            <person name="Pangilinan J."/>
            <person name="Riley R."/>
            <person name="Hundley H."/>
            <person name="Na H."/>
            <person name="Barry K."/>
            <person name="Grigoriev I.V."/>
            <person name="Stajich J.E."/>
            <person name="Kennedy P.G."/>
        </authorList>
    </citation>
    <scope>NUCLEOTIDE SEQUENCE</scope>
    <source>
        <strain evidence="2">FC423</strain>
    </source>
</reference>
<evidence type="ECO:0000256" key="1">
    <source>
        <dbReference type="SAM" id="MobiDB-lite"/>
    </source>
</evidence>
<evidence type="ECO:0000313" key="3">
    <source>
        <dbReference type="Proteomes" id="UP000823399"/>
    </source>
</evidence>
<dbReference type="RefSeq" id="XP_041291684.1">
    <property type="nucleotide sequence ID" value="XM_041428730.1"/>
</dbReference>
<keyword evidence="3" id="KW-1185">Reference proteome</keyword>
<dbReference type="Proteomes" id="UP000823399">
    <property type="component" value="Unassembled WGS sequence"/>
</dbReference>
<dbReference type="GeneID" id="64690989"/>
<dbReference type="OrthoDB" id="107110at2759"/>
<comment type="caution">
    <text evidence="2">The sequence shown here is derived from an EMBL/GenBank/DDBJ whole genome shotgun (WGS) entry which is preliminary data.</text>
</comment>
<dbReference type="AlphaFoldDB" id="A0A9P7F661"/>
<sequence>MIPPVVPMILTAYRRCLFQILREKNSDEQELMPKRSSHVRRKHGPIQCSPELPCVALLLDLNVDPKLRITFPKELKHSKIDQCLRIYVAPHLHSYKVAELLRGLVLRQEEAPSQITFKHLHGLVNLGALLCYATRGGRHKIRNHNEVRNQTRGKNSALRGPTICGYHSLIERGSVLVIQETQSRNPDSNASGASPRSFRRGSPVTVTSLGSD</sequence>
<feature type="region of interest" description="Disordered" evidence="1">
    <location>
        <begin position="182"/>
        <end position="212"/>
    </location>
</feature>
<organism evidence="2 3">
    <name type="scientific">Suillus discolor</name>
    <dbReference type="NCBI Taxonomy" id="1912936"/>
    <lineage>
        <taxon>Eukaryota</taxon>
        <taxon>Fungi</taxon>
        <taxon>Dikarya</taxon>
        <taxon>Basidiomycota</taxon>
        <taxon>Agaricomycotina</taxon>
        <taxon>Agaricomycetes</taxon>
        <taxon>Agaricomycetidae</taxon>
        <taxon>Boletales</taxon>
        <taxon>Suillineae</taxon>
        <taxon>Suillaceae</taxon>
        <taxon>Suillus</taxon>
    </lineage>
</organism>
<proteinExistence type="predicted"/>
<accession>A0A9P7F661</accession>
<dbReference type="EMBL" id="JABBWM010000035">
    <property type="protein sequence ID" value="KAG2106646.1"/>
    <property type="molecule type" value="Genomic_DNA"/>
</dbReference>